<comment type="caution">
    <text evidence="6">The sequence shown here is derived from an EMBL/GenBank/DDBJ whole genome shotgun (WGS) entry which is preliminary data.</text>
</comment>
<feature type="compositionally biased region" description="Polar residues" evidence="4">
    <location>
        <begin position="102"/>
        <end position="117"/>
    </location>
</feature>
<name>A0A3M7FGT7_HORWE</name>
<evidence type="ECO:0000256" key="4">
    <source>
        <dbReference type="SAM" id="MobiDB-lite"/>
    </source>
</evidence>
<evidence type="ECO:0000256" key="3">
    <source>
        <dbReference type="PROSITE-ProRule" id="PRU00023"/>
    </source>
</evidence>
<organism evidence="6 7">
    <name type="scientific">Hortaea werneckii</name>
    <name type="common">Black yeast</name>
    <name type="synonym">Cladosporium werneckii</name>
    <dbReference type="NCBI Taxonomy" id="91943"/>
    <lineage>
        <taxon>Eukaryota</taxon>
        <taxon>Fungi</taxon>
        <taxon>Dikarya</taxon>
        <taxon>Ascomycota</taxon>
        <taxon>Pezizomycotina</taxon>
        <taxon>Dothideomycetes</taxon>
        <taxon>Dothideomycetidae</taxon>
        <taxon>Mycosphaerellales</taxon>
        <taxon>Teratosphaeriaceae</taxon>
        <taxon>Hortaea</taxon>
    </lineage>
</organism>
<feature type="region of interest" description="Disordered" evidence="4">
    <location>
        <begin position="1424"/>
        <end position="1458"/>
    </location>
</feature>
<feature type="region of interest" description="Disordered" evidence="4">
    <location>
        <begin position="1"/>
        <end position="134"/>
    </location>
</feature>
<dbReference type="PANTHER" id="PTHR24198:SF165">
    <property type="entry name" value="ANKYRIN REPEAT-CONTAINING PROTEIN-RELATED"/>
    <property type="match status" value="1"/>
</dbReference>
<gene>
    <name evidence="6" type="ORF">D0861_05338</name>
</gene>
<dbReference type="Gene3D" id="1.25.40.20">
    <property type="entry name" value="Ankyrin repeat-containing domain"/>
    <property type="match status" value="2"/>
</dbReference>
<dbReference type="EMBL" id="QWIR01000093">
    <property type="protein sequence ID" value="RMY87484.1"/>
    <property type="molecule type" value="Genomic_DNA"/>
</dbReference>
<proteinExistence type="predicted"/>
<dbReference type="PROSITE" id="PS50088">
    <property type="entry name" value="ANK_REPEAT"/>
    <property type="match status" value="4"/>
</dbReference>
<feature type="compositionally biased region" description="Acidic residues" evidence="4">
    <location>
        <begin position="193"/>
        <end position="203"/>
    </location>
</feature>
<feature type="compositionally biased region" description="Basic and acidic residues" evidence="4">
    <location>
        <begin position="80"/>
        <end position="94"/>
    </location>
</feature>
<feature type="repeat" description="ANK" evidence="3">
    <location>
        <begin position="638"/>
        <end position="671"/>
    </location>
</feature>
<keyword evidence="1" id="KW-0677">Repeat</keyword>
<feature type="region of interest" description="Disordered" evidence="4">
    <location>
        <begin position="1081"/>
        <end position="1100"/>
    </location>
</feature>
<dbReference type="OrthoDB" id="341259at2759"/>
<dbReference type="InterPro" id="IPR002110">
    <property type="entry name" value="Ankyrin_rpt"/>
</dbReference>
<feature type="region of interest" description="Disordered" evidence="4">
    <location>
        <begin position="1105"/>
        <end position="1184"/>
    </location>
</feature>
<keyword evidence="5" id="KW-0812">Transmembrane</keyword>
<accession>A0A3M7FGT7</accession>
<feature type="compositionally biased region" description="Polar residues" evidence="4">
    <location>
        <begin position="1105"/>
        <end position="1131"/>
    </location>
</feature>
<evidence type="ECO:0000256" key="5">
    <source>
        <dbReference type="SAM" id="Phobius"/>
    </source>
</evidence>
<feature type="repeat" description="ANK" evidence="3">
    <location>
        <begin position="604"/>
        <end position="637"/>
    </location>
</feature>
<dbReference type="GO" id="GO:0046873">
    <property type="term" value="F:metal ion transmembrane transporter activity"/>
    <property type="evidence" value="ECO:0007669"/>
    <property type="project" value="InterPro"/>
</dbReference>
<feature type="repeat" description="ANK" evidence="3">
    <location>
        <begin position="853"/>
        <end position="886"/>
    </location>
</feature>
<dbReference type="SMART" id="SM00248">
    <property type="entry name" value="ANK"/>
    <property type="match status" value="11"/>
</dbReference>
<feature type="compositionally biased region" description="Basic and acidic residues" evidence="4">
    <location>
        <begin position="58"/>
        <end position="68"/>
    </location>
</feature>
<dbReference type="Pfam" id="PF01544">
    <property type="entry name" value="CorA"/>
    <property type="match status" value="1"/>
</dbReference>
<feature type="region of interest" description="Disordered" evidence="4">
    <location>
        <begin position="152"/>
        <end position="262"/>
    </location>
</feature>
<dbReference type="Proteomes" id="UP000268823">
    <property type="component" value="Unassembled WGS sequence"/>
</dbReference>
<dbReference type="InterPro" id="IPR002523">
    <property type="entry name" value="MgTranspt_CorA/ZnTranspt_ZntB"/>
</dbReference>
<reference evidence="6 7" key="1">
    <citation type="journal article" date="2018" name="BMC Genomics">
        <title>Genomic evidence for intraspecific hybridization in a clonal and extremely halotolerant yeast.</title>
        <authorList>
            <person name="Gostincar C."/>
            <person name="Stajich J.E."/>
            <person name="Zupancic J."/>
            <person name="Zalar P."/>
            <person name="Gunde-Cimerman N."/>
        </authorList>
    </citation>
    <scope>NUCLEOTIDE SEQUENCE [LARGE SCALE GENOMIC DNA]</scope>
    <source>
        <strain evidence="6 7">EXF-2788</strain>
    </source>
</reference>
<evidence type="ECO:0000313" key="6">
    <source>
        <dbReference type="EMBL" id="RMY87484.1"/>
    </source>
</evidence>
<evidence type="ECO:0000256" key="1">
    <source>
        <dbReference type="ARBA" id="ARBA00022737"/>
    </source>
</evidence>
<feature type="compositionally biased region" description="Basic and acidic residues" evidence="4">
    <location>
        <begin position="1170"/>
        <end position="1179"/>
    </location>
</feature>
<dbReference type="Pfam" id="PF13637">
    <property type="entry name" value="Ank_4"/>
    <property type="match status" value="1"/>
</dbReference>
<feature type="region of interest" description="Disordered" evidence="4">
    <location>
        <begin position="781"/>
        <end position="826"/>
    </location>
</feature>
<keyword evidence="5" id="KW-0472">Membrane</keyword>
<dbReference type="Gene3D" id="1.20.58.340">
    <property type="entry name" value="Magnesium transport protein CorA, transmembrane region"/>
    <property type="match status" value="1"/>
</dbReference>
<dbReference type="Pfam" id="PF12796">
    <property type="entry name" value="Ank_2"/>
    <property type="match status" value="2"/>
</dbReference>
<keyword evidence="2 3" id="KW-0040">ANK repeat</keyword>
<dbReference type="GO" id="GO:0016020">
    <property type="term" value="C:membrane"/>
    <property type="evidence" value="ECO:0007669"/>
    <property type="project" value="InterPro"/>
</dbReference>
<feature type="compositionally biased region" description="Basic and acidic residues" evidence="4">
    <location>
        <begin position="1678"/>
        <end position="1687"/>
    </location>
</feature>
<evidence type="ECO:0000313" key="7">
    <source>
        <dbReference type="Proteomes" id="UP000268823"/>
    </source>
</evidence>
<dbReference type="VEuPathDB" id="FungiDB:BTJ68_12681"/>
<protein>
    <submittedName>
        <fullName evidence="6">Uncharacterized protein</fullName>
    </submittedName>
</protein>
<keyword evidence="5" id="KW-1133">Transmembrane helix</keyword>
<feature type="compositionally biased region" description="Basic and acidic residues" evidence="4">
    <location>
        <begin position="1697"/>
        <end position="1708"/>
    </location>
</feature>
<feature type="region of interest" description="Disordered" evidence="4">
    <location>
        <begin position="1669"/>
        <end position="1732"/>
    </location>
</feature>
<feature type="transmembrane region" description="Helical" evidence="5">
    <location>
        <begin position="1590"/>
        <end position="1611"/>
    </location>
</feature>
<dbReference type="InterPro" id="IPR036770">
    <property type="entry name" value="Ankyrin_rpt-contain_sf"/>
</dbReference>
<sequence length="1732" mass="194848">MPHKHTRRKTETDEAHFNLAPSTVAKSLPAYEKKYKTKGQPKKDDAQRQQKLKRKRTEKSTYKYDDTPRAFARAMQWQETGKRPSGLDDGNLERRNKKKAKTQQQTVEEAPANSVSDATAGKEELPKILPGEKLSDYAARVDQALPVSGLARKGKMNLPGMKERQTKTEKRLHKLYAQWREEEAKIKEKEDERQEQEEEEEDEKQAAYGDVKFPESSKKRRKMVGETNDGEEDPWAVLKQKRRAKEAEEREPDQRERKGGLRGLHDVVQAPPSMTVVPKEKFKTKNNAKVDVANIPSASGSLKRREELSDARKEVIERYRAMMRGKARLPRAYSSLASAFEKAPSESHLAPEAALSAFVHVVVHSVRVAEVRAWRSREEMFMQRYCGGGLGSLKGESIACAADKGGSSDGHEIGTPIWSNIELATCLRSVTTSSYARSEQEELCCPHEQLSDVETAIANAKGFLDPEPYQKVLDIALSIACDKSFRAAVEFVLSKKADPNARATNGHPPLRRAVEKCGKTGCASESIVELLLNHGAQAEVFGQDKTTPLMLARSTTVVRLLLKHGANVNATDNEGRSVLMYAQHEDIISCLLEHQAKLEARDHQGNTALSYYLKRDKDARLAQFLIDRNADVNAADNVGRTVLMYAVWKNHADVVKRLLFKESVDLSQVDSRCRNMWHHFAMDTDRRMHGEGDQTAVLFDLLLGATQKASAATSDIMKARDVRDRTCLHWAAASGNLWIARALLGRGLIEVDVLEHRNKTPLHLAIRFAGTLDLAFLNNSQPSAAQNDGAQPEPKPTAHQSNGNLAPPRGKARKQGSVETQEQSNQSRLMGLVKDIVALLLQYGADVNAESDGGWTPLHTACVEQATPLVVDQLLKSGARPNRRTLSGKTPFHLSCENGLIELVKYFLERKDVIFDTKDNFGNTPLLASANSQHLEIVQLLAPWTDRRRNRLSEAAKKAAQSFNATIVDFGMYRKQPKRRNIRRKTTIYDLLYSEPATDEQAARSLSTVCSNSSNDKTDFRWIHLPVNNVQWCQELITKRFIEEGAVDIEGFKLLERAFLYQHRGQKVHSSYMRPMCRTVPRSKHVAREEPEEEKSPVKNIIVTQHASPGSLPVRQSNTDVPSWRLSTDFSPPNLRAPRRASTMNSVSNYEIGELERTAEGTARSRSHSRPREAPESVKKARARSAKYPETNVFLFAPYLHFETDLRRREMQRALQAMQTAQLTAGGGKQVVCTIVADNEVLENSPEFALYQAHLHSELHIRRTLDQSFYRTIDTDARDTDQVIYRYEQELSESKQQEDPRDDVKVLMVDQLWMWILGDDLVVTSFPQRWRQPPKDPLNVLEGIMEEINSTTAESVDNVYDLAILIAGRCFGTFDQSDVRSDGSRFLDMFESSIGKAMDDETHFFAEFDLASRQISGFLSSTLATQSQQMRDSNDSRKLPAHKPAGNQRHPHRSVLLQNKHPKAMQTLLDIAAEIELLSDVKDIRDELDMLRLVFEQQTQVIPGVHEAVDTILGHEKGSEGKRNKVLNRLAYHERAIDRSVKEIERMDKQAERIYVSIRDLLDLKQKHANAVEASYARIQASETARQGQILMVFTIVTVIFLPLSFIAAFLDLEIAEYPHSQGSQQLTLGYALKYTLGIGGGIAAICVILALSANRMQREVRRLWAHMTGLSDPPDDTQQRSEKQERPGPPAATAKTVDREIPSDIRSRARRSLRPASLRGAEAAGVEKSLV</sequence>
<dbReference type="PANTHER" id="PTHR24198">
    <property type="entry name" value="ANKYRIN REPEAT AND PROTEIN KINASE DOMAIN-CONTAINING PROTEIN"/>
    <property type="match status" value="1"/>
</dbReference>
<dbReference type="SUPFAM" id="SSF48403">
    <property type="entry name" value="Ankyrin repeat"/>
    <property type="match status" value="2"/>
</dbReference>
<evidence type="ECO:0000256" key="2">
    <source>
        <dbReference type="ARBA" id="ARBA00023043"/>
    </source>
</evidence>
<feature type="compositionally biased region" description="Basic and acidic residues" evidence="4">
    <location>
        <begin position="245"/>
        <end position="262"/>
    </location>
</feature>
<feature type="compositionally biased region" description="Basic and acidic residues" evidence="4">
    <location>
        <begin position="1086"/>
        <end position="1097"/>
    </location>
</feature>
<feature type="compositionally biased region" description="Polar residues" evidence="4">
    <location>
        <begin position="817"/>
        <end position="826"/>
    </location>
</feature>
<dbReference type="PROSITE" id="PS50297">
    <property type="entry name" value="ANK_REP_REGION"/>
    <property type="match status" value="2"/>
</dbReference>
<feature type="transmembrane region" description="Helical" evidence="5">
    <location>
        <begin position="1631"/>
        <end position="1654"/>
    </location>
</feature>
<feature type="repeat" description="ANK" evidence="3">
    <location>
        <begin position="887"/>
        <end position="910"/>
    </location>
</feature>
<feature type="compositionally biased region" description="Basic and acidic residues" evidence="4">
    <location>
        <begin position="179"/>
        <end position="192"/>
    </location>
</feature>